<name>A0A3G6J479_9CORY</name>
<evidence type="ECO:0000256" key="5">
    <source>
        <dbReference type="ARBA" id="ARBA00023065"/>
    </source>
</evidence>
<dbReference type="Gene3D" id="1.10.287.70">
    <property type="match status" value="1"/>
</dbReference>
<dbReference type="OrthoDB" id="9799090at2"/>
<dbReference type="PRINTS" id="PR00169">
    <property type="entry name" value="KCHANNEL"/>
</dbReference>
<feature type="region of interest" description="Disordered" evidence="8">
    <location>
        <begin position="275"/>
        <end position="376"/>
    </location>
</feature>
<reference evidence="11 12" key="1">
    <citation type="submission" date="2018-11" db="EMBL/GenBank/DDBJ databases">
        <authorList>
            <person name="Kleinhagauer T."/>
            <person name="Glaeser S.P."/>
            <person name="Spergser J."/>
            <person name="Ruckert C."/>
            <person name="Kaempfer P."/>
            <person name="Busse H.-J."/>
        </authorList>
    </citation>
    <scope>NUCLEOTIDE SEQUENCE [LARGE SCALE GENOMIC DNA]</scope>
    <source>
        <strain evidence="11 12">200CH</strain>
    </source>
</reference>
<keyword evidence="2" id="KW-0813">Transport</keyword>
<keyword evidence="7 11" id="KW-0407">Ion channel</keyword>
<feature type="compositionally biased region" description="Polar residues" evidence="8">
    <location>
        <begin position="468"/>
        <end position="491"/>
    </location>
</feature>
<evidence type="ECO:0000256" key="8">
    <source>
        <dbReference type="SAM" id="MobiDB-lite"/>
    </source>
</evidence>
<accession>A0A3G6J479</accession>
<evidence type="ECO:0000313" key="12">
    <source>
        <dbReference type="Proteomes" id="UP000269019"/>
    </source>
</evidence>
<dbReference type="PANTHER" id="PTHR11537">
    <property type="entry name" value="VOLTAGE-GATED POTASSIUM CHANNEL"/>
    <property type="match status" value="1"/>
</dbReference>
<feature type="transmembrane region" description="Helical" evidence="9">
    <location>
        <begin position="154"/>
        <end position="171"/>
    </location>
</feature>
<evidence type="ECO:0000256" key="2">
    <source>
        <dbReference type="ARBA" id="ARBA00022448"/>
    </source>
</evidence>
<feature type="compositionally biased region" description="Pro residues" evidence="8">
    <location>
        <begin position="570"/>
        <end position="580"/>
    </location>
</feature>
<keyword evidence="3 9" id="KW-0812">Transmembrane</keyword>
<dbReference type="Pfam" id="PF07885">
    <property type="entry name" value="Ion_trans_2"/>
    <property type="match status" value="1"/>
</dbReference>
<evidence type="ECO:0000256" key="3">
    <source>
        <dbReference type="ARBA" id="ARBA00022692"/>
    </source>
</evidence>
<keyword evidence="12" id="KW-1185">Reference proteome</keyword>
<evidence type="ECO:0000256" key="1">
    <source>
        <dbReference type="ARBA" id="ARBA00004141"/>
    </source>
</evidence>
<evidence type="ECO:0000256" key="7">
    <source>
        <dbReference type="ARBA" id="ARBA00023303"/>
    </source>
</evidence>
<feature type="domain" description="Potassium channel" evidence="10">
    <location>
        <begin position="164"/>
        <end position="241"/>
    </location>
</feature>
<dbReference type="GO" id="GO:0001508">
    <property type="term" value="P:action potential"/>
    <property type="evidence" value="ECO:0007669"/>
    <property type="project" value="TreeGrafter"/>
</dbReference>
<dbReference type="GO" id="GO:0008076">
    <property type="term" value="C:voltage-gated potassium channel complex"/>
    <property type="evidence" value="ECO:0007669"/>
    <property type="project" value="InterPro"/>
</dbReference>
<dbReference type="PANTHER" id="PTHR11537:SF254">
    <property type="entry name" value="POTASSIUM VOLTAGE-GATED CHANNEL PROTEIN SHAB"/>
    <property type="match status" value="1"/>
</dbReference>
<evidence type="ECO:0000256" key="4">
    <source>
        <dbReference type="ARBA" id="ARBA00022989"/>
    </source>
</evidence>
<organism evidence="11 12">
    <name type="scientific">Corynebacterium choanae</name>
    <dbReference type="NCBI Taxonomy" id="1862358"/>
    <lineage>
        <taxon>Bacteria</taxon>
        <taxon>Bacillati</taxon>
        <taxon>Actinomycetota</taxon>
        <taxon>Actinomycetes</taxon>
        <taxon>Mycobacteriales</taxon>
        <taxon>Corynebacteriaceae</taxon>
        <taxon>Corynebacterium</taxon>
    </lineage>
</organism>
<gene>
    <name evidence="11" type="primary">kcsA</name>
    <name evidence="11" type="ORF">CCHOA_01555</name>
</gene>
<feature type="compositionally biased region" description="Low complexity" evidence="8">
    <location>
        <begin position="581"/>
        <end position="595"/>
    </location>
</feature>
<keyword evidence="4 9" id="KW-1133">Transmembrane helix</keyword>
<dbReference type="InterPro" id="IPR028325">
    <property type="entry name" value="VG_K_chnl"/>
</dbReference>
<evidence type="ECO:0000313" key="11">
    <source>
        <dbReference type="EMBL" id="AZA12739.1"/>
    </source>
</evidence>
<feature type="transmembrane region" description="Helical" evidence="9">
    <location>
        <begin position="56"/>
        <end position="73"/>
    </location>
</feature>
<feature type="transmembrane region" description="Helical" evidence="9">
    <location>
        <begin position="191"/>
        <end position="207"/>
    </location>
</feature>
<keyword evidence="5" id="KW-0406">Ion transport</keyword>
<feature type="transmembrane region" description="Helical" evidence="9">
    <location>
        <begin position="85"/>
        <end position="104"/>
    </location>
</feature>
<dbReference type="SUPFAM" id="SSF81324">
    <property type="entry name" value="Voltage-gated potassium channels"/>
    <property type="match status" value="1"/>
</dbReference>
<proteinExistence type="predicted"/>
<feature type="compositionally biased region" description="Polar residues" evidence="8">
    <location>
        <begin position="442"/>
        <end position="459"/>
    </location>
</feature>
<sequence>MPMADSHSSDTPPAAVHTLRQGLARIRYAYNAVFYPDVPEDAPPQKKWEASVEGPMLLASVVFLVLFTGAALGKTDARGTQIAELGMWLTWLVFGIDYCVRLALAKPRLKWFFTHLHELIVVLLPWFRPLRVLRVVPVLFLMQRFSTKSQQVTVAIYTAIGSTLMILVAALTIYDAEYGQPGSQIKSFGDALWWSIVTVTTVGYGDITPVTSFGRGVGVVLMIGGIAVAGIVTATVAAWLVQQVSDDEANEVQGKLLLDEVQTLRQELHHLRRELAQSTAPATGSANGAATYPPYAAGDTAGLSSPTGFAEESRNEALPRIGTPSAGSNPAPDAGCAEQNTTEPGQHQCPPKIDHPANPGISADSLPPAHTGGVPHAPEAVQQYTLTEGLKLVGRHMSSSLKRYLDEAGTLVPPHTPTPSDHHRNDPASPSHWWQRRRRRSGISQPDSVTPPATDTPPTSHRPPSPATPTTTNQVAKPTPPASNRQDSPESSAVADSPSISDNEQPTPAVHRRRLQREGFTTPQASSPSPSVNQIPSDPTRRSASPNHPSPAVDEHSTPPTSPHSTRPASPHPAAPPPPVADTAAFEPPAAAATDPADEDSTTP</sequence>
<evidence type="ECO:0000256" key="9">
    <source>
        <dbReference type="SAM" id="Phobius"/>
    </source>
</evidence>
<feature type="compositionally biased region" description="Polar residues" evidence="8">
    <location>
        <begin position="276"/>
        <end position="288"/>
    </location>
</feature>
<feature type="region of interest" description="Disordered" evidence="8">
    <location>
        <begin position="409"/>
        <end position="604"/>
    </location>
</feature>
<dbReference type="EMBL" id="CP033896">
    <property type="protein sequence ID" value="AZA12739.1"/>
    <property type="molecule type" value="Genomic_DNA"/>
</dbReference>
<dbReference type="AlphaFoldDB" id="A0A3G6J479"/>
<protein>
    <submittedName>
        <fullName evidence="11">pH-gated potassium channel KcsA</fullName>
    </submittedName>
</protein>
<dbReference type="Gene3D" id="1.20.5.110">
    <property type="match status" value="1"/>
</dbReference>
<evidence type="ECO:0000259" key="10">
    <source>
        <dbReference type="Pfam" id="PF07885"/>
    </source>
</evidence>
<comment type="subcellular location">
    <subcellularLocation>
        <location evidence="1">Membrane</location>
        <topology evidence="1">Multi-pass membrane protein</topology>
    </subcellularLocation>
</comment>
<dbReference type="KEGG" id="ccho:CCHOA_01555"/>
<keyword evidence="6 9" id="KW-0472">Membrane</keyword>
<dbReference type="GO" id="GO:0005249">
    <property type="term" value="F:voltage-gated potassium channel activity"/>
    <property type="evidence" value="ECO:0007669"/>
    <property type="project" value="InterPro"/>
</dbReference>
<feature type="transmembrane region" description="Helical" evidence="9">
    <location>
        <begin position="119"/>
        <end position="142"/>
    </location>
</feature>
<feature type="compositionally biased region" description="Polar residues" evidence="8">
    <location>
        <begin position="519"/>
        <end position="547"/>
    </location>
</feature>
<dbReference type="InterPro" id="IPR013099">
    <property type="entry name" value="K_chnl_dom"/>
</dbReference>
<evidence type="ECO:0000256" key="6">
    <source>
        <dbReference type="ARBA" id="ARBA00023136"/>
    </source>
</evidence>
<feature type="transmembrane region" description="Helical" evidence="9">
    <location>
        <begin position="219"/>
        <end position="241"/>
    </location>
</feature>
<dbReference type="Proteomes" id="UP000269019">
    <property type="component" value="Chromosome"/>
</dbReference>